<organism evidence="1 2">
    <name type="scientific">Panagrolaimus sp. JU765</name>
    <dbReference type="NCBI Taxonomy" id="591449"/>
    <lineage>
        <taxon>Eukaryota</taxon>
        <taxon>Metazoa</taxon>
        <taxon>Ecdysozoa</taxon>
        <taxon>Nematoda</taxon>
        <taxon>Chromadorea</taxon>
        <taxon>Rhabditida</taxon>
        <taxon>Tylenchina</taxon>
        <taxon>Panagrolaimomorpha</taxon>
        <taxon>Panagrolaimoidea</taxon>
        <taxon>Panagrolaimidae</taxon>
        <taxon>Panagrolaimus</taxon>
    </lineage>
</organism>
<name>A0AC34QJ92_9BILA</name>
<sequence length="266" mass="28768">MGAALFVVVAIIIGYLFLISKQRRLRGKSPLPYIGQFLEPLLDAQERSFGSYSETTRDAVPVGRVNDVGEFNSFVVEKQPKKEVRKNLAPMTPTPMPPPLSVTTRPLADSPVTPTSPTPTPTTPTPTSTQTLTSTATPTPVAPPPPPVKLPSVAALPTSAPTSVVPPTTIQVTPAPVQVIPPQVVFVPQQPQQESPDVPPVGVAVPEPDKKKKHHKKKKKHHKKSKKNSKDESLDSKEDKTDDDKKRPAKKKVEADVLSDTLPPLE</sequence>
<dbReference type="WBParaSite" id="JU765_v2.g16849.t1">
    <property type="protein sequence ID" value="JU765_v2.g16849.t1"/>
    <property type="gene ID" value="JU765_v2.g16849"/>
</dbReference>
<reference evidence="2" key="1">
    <citation type="submission" date="2022-11" db="UniProtKB">
        <authorList>
            <consortium name="WormBaseParasite"/>
        </authorList>
    </citation>
    <scope>IDENTIFICATION</scope>
</reference>
<evidence type="ECO:0000313" key="2">
    <source>
        <dbReference type="WBParaSite" id="JU765_v2.g16849.t1"/>
    </source>
</evidence>
<protein>
    <submittedName>
        <fullName evidence="2">Uncharacterized protein</fullName>
    </submittedName>
</protein>
<evidence type="ECO:0000313" key="1">
    <source>
        <dbReference type="Proteomes" id="UP000887576"/>
    </source>
</evidence>
<proteinExistence type="predicted"/>
<accession>A0AC34QJ92</accession>
<dbReference type="Proteomes" id="UP000887576">
    <property type="component" value="Unplaced"/>
</dbReference>